<feature type="transmembrane region" description="Helical" evidence="2">
    <location>
        <begin position="51"/>
        <end position="70"/>
    </location>
</feature>
<dbReference type="Proteomes" id="UP000432015">
    <property type="component" value="Unassembled WGS sequence"/>
</dbReference>
<keyword evidence="4" id="KW-1185">Reference proteome</keyword>
<keyword evidence="2" id="KW-1133">Transmembrane helix</keyword>
<feature type="transmembrane region" description="Helical" evidence="2">
    <location>
        <begin position="79"/>
        <end position="102"/>
    </location>
</feature>
<feature type="compositionally biased region" description="Low complexity" evidence="1">
    <location>
        <begin position="153"/>
        <end position="162"/>
    </location>
</feature>
<proteinExistence type="predicted"/>
<feature type="compositionally biased region" description="Pro residues" evidence="1">
    <location>
        <begin position="163"/>
        <end position="198"/>
    </location>
</feature>
<dbReference type="EMBL" id="WOFH01000013">
    <property type="protein sequence ID" value="MUN41130.1"/>
    <property type="molecule type" value="Genomic_DNA"/>
</dbReference>
<sequence length="219" mass="22491">MPPSRKATPIVGAVALVLVGGAVATGIALVMTYVRLYESPTLRDVRISTGYYAFECLLVGVFTALGTLLARPRDPVTPVAAAVSGYVALYVGQRIGVIVYSVTQGYGMPSGHELNFILRPHFEGWDLLAVLAAGAIAGLRVVMVAGGTAPRGPAPAFGAQPGYPHPQFQPPPPVRPPVPGHPPAYGPPGQPYQPPMGQFPPQGGAPGTPQGGGPPYGGV</sequence>
<feature type="transmembrane region" description="Helical" evidence="2">
    <location>
        <begin position="122"/>
        <end position="142"/>
    </location>
</feature>
<dbReference type="RefSeq" id="WP_156220313.1">
    <property type="nucleotide sequence ID" value="NZ_WOFH01000013.1"/>
</dbReference>
<keyword evidence="2" id="KW-0812">Transmembrane</keyword>
<reference evidence="3 4" key="1">
    <citation type="submission" date="2019-11" db="EMBL/GenBank/DDBJ databases">
        <authorList>
            <person name="Cao P."/>
        </authorList>
    </citation>
    <scope>NUCLEOTIDE SEQUENCE [LARGE SCALE GENOMIC DNA]</scope>
    <source>
        <strain evidence="3 4">NEAU-AAG5</strain>
    </source>
</reference>
<evidence type="ECO:0000256" key="1">
    <source>
        <dbReference type="SAM" id="MobiDB-lite"/>
    </source>
</evidence>
<gene>
    <name evidence="3" type="ORF">GNZ18_31680</name>
</gene>
<feature type="transmembrane region" description="Helical" evidence="2">
    <location>
        <begin position="7"/>
        <end position="31"/>
    </location>
</feature>
<evidence type="ECO:0000313" key="4">
    <source>
        <dbReference type="Proteomes" id="UP000432015"/>
    </source>
</evidence>
<evidence type="ECO:0000256" key="2">
    <source>
        <dbReference type="SAM" id="Phobius"/>
    </source>
</evidence>
<evidence type="ECO:0000313" key="3">
    <source>
        <dbReference type="EMBL" id="MUN41130.1"/>
    </source>
</evidence>
<comment type="caution">
    <text evidence="3">The sequence shown here is derived from an EMBL/GenBank/DDBJ whole genome shotgun (WGS) entry which is preliminary data.</text>
</comment>
<name>A0A7K1L9M8_9ACTN</name>
<dbReference type="AlphaFoldDB" id="A0A7K1L9M8"/>
<organism evidence="3 4">
    <name type="scientific">Actinomadura litoris</name>
    <dbReference type="NCBI Taxonomy" id="2678616"/>
    <lineage>
        <taxon>Bacteria</taxon>
        <taxon>Bacillati</taxon>
        <taxon>Actinomycetota</taxon>
        <taxon>Actinomycetes</taxon>
        <taxon>Streptosporangiales</taxon>
        <taxon>Thermomonosporaceae</taxon>
        <taxon>Actinomadura</taxon>
    </lineage>
</organism>
<feature type="region of interest" description="Disordered" evidence="1">
    <location>
        <begin position="153"/>
        <end position="219"/>
    </location>
</feature>
<accession>A0A7K1L9M8</accession>
<protein>
    <submittedName>
        <fullName evidence="3">Uncharacterized protein</fullName>
    </submittedName>
</protein>
<keyword evidence="2" id="KW-0472">Membrane</keyword>
<feature type="compositionally biased region" description="Gly residues" evidence="1">
    <location>
        <begin position="204"/>
        <end position="219"/>
    </location>
</feature>